<dbReference type="AlphaFoldDB" id="A0A317CG41"/>
<feature type="domain" description="S1 motif" evidence="1">
    <location>
        <begin position="4"/>
        <end position="71"/>
    </location>
</feature>
<sequence>MEIGGLIRVTVNRVEEGFALVDYKGHEATLQQTEFTWDAGLVEPSDFVKKGDEITVKVIALKNERFSISLKQVIESPWNSSPKINNEYNSPVIMVAEYGYFVKIEQHCNALLQIENSKQKHSLHDRVNVKVIGVDISKEKVLVVEI</sequence>
<dbReference type="InterPro" id="IPR012340">
    <property type="entry name" value="NA-bd_OB-fold"/>
</dbReference>
<evidence type="ECO:0000313" key="3">
    <source>
        <dbReference type="Proteomes" id="UP000245506"/>
    </source>
</evidence>
<evidence type="ECO:0000259" key="1">
    <source>
        <dbReference type="PROSITE" id="PS50126"/>
    </source>
</evidence>
<evidence type="ECO:0000313" key="2">
    <source>
        <dbReference type="EMBL" id="PWQ95192.1"/>
    </source>
</evidence>
<dbReference type="SUPFAM" id="SSF50249">
    <property type="entry name" value="Nucleic acid-binding proteins"/>
    <property type="match status" value="2"/>
</dbReference>
<proteinExistence type="predicted"/>
<dbReference type="SMART" id="SM00316">
    <property type="entry name" value="S1"/>
    <property type="match status" value="2"/>
</dbReference>
<keyword evidence="3" id="KW-1185">Reference proteome</keyword>
<dbReference type="PROSITE" id="PS50126">
    <property type="entry name" value="S1"/>
    <property type="match status" value="1"/>
</dbReference>
<accession>A0A317CG41</accession>
<dbReference type="InterPro" id="IPR003029">
    <property type="entry name" value="S1_domain"/>
</dbReference>
<organism evidence="2 3">
    <name type="scientific">Leucothrix arctica</name>
    <dbReference type="NCBI Taxonomy" id="1481894"/>
    <lineage>
        <taxon>Bacteria</taxon>
        <taxon>Pseudomonadati</taxon>
        <taxon>Pseudomonadota</taxon>
        <taxon>Gammaproteobacteria</taxon>
        <taxon>Thiotrichales</taxon>
        <taxon>Thiotrichaceae</taxon>
        <taxon>Leucothrix</taxon>
    </lineage>
</organism>
<comment type="caution">
    <text evidence="2">The sequence shown here is derived from an EMBL/GenBank/DDBJ whole genome shotgun (WGS) entry which is preliminary data.</text>
</comment>
<reference evidence="2 3" key="1">
    <citation type="submission" date="2018-05" db="EMBL/GenBank/DDBJ databases">
        <title>Leucothrix arctica sp. nov., isolated from Arctic seawater.</title>
        <authorList>
            <person name="Choi A."/>
            <person name="Baek K."/>
        </authorList>
    </citation>
    <scope>NUCLEOTIDE SEQUENCE [LARGE SCALE GENOMIC DNA]</scope>
    <source>
        <strain evidence="2 3">IMCC9719</strain>
    </source>
</reference>
<dbReference type="Gene3D" id="2.40.50.140">
    <property type="entry name" value="Nucleic acid-binding proteins"/>
    <property type="match status" value="2"/>
</dbReference>
<dbReference type="Pfam" id="PF00575">
    <property type="entry name" value="S1"/>
    <property type="match status" value="1"/>
</dbReference>
<dbReference type="GO" id="GO:0003676">
    <property type="term" value="F:nucleic acid binding"/>
    <property type="evidence" value="ECO:0007669"/>
    <property type="project" value="InterPro"/>
</dbReference>
<dbReference type="EMBL" id="QGKL01000035">
    <property type="protein sequence ID" value="PWQ95192.1"/>
    <property type="molecule type" value="Genomic_DNA"/>
</dbReference>
<name>A0A317CG41_9GAMM</name>
<dbReference type="RefSeq" id="WP_109823804.1">
    <property type="nucleotide sequence ID" value="NZ_QGKL01000035.1"/>
</dbReference>
<dbReference type="Proteomes" id="UP000245506">
    <property type="component" value="Unassembled WGS sequence"/>
</dbReference>
<protein>
    <recommendedName>
        <fullName evidence="1">S1 motif domain-containing protein</fullName>
    </recommendedName>
</protein>
<gene>
    <name evidence="2" type="ORF">DKT75_12645</name>
</gene>
<dbReference type="OrthoDB" id="9804077at2"/>